<evidence type="ECO:0000313" key="1">
    <source>
        <dbReference type="EMBL" id="MFH5255803.1"/>
    </source>
</evidence>
<accession>A0ABW7LGN4</accession>
<evidence type="ECO:0008006" key="3">
    <source>
        <dbReference type="Google" id="ProtNLM"/>
    </source>
</evidence>
<name>A0ABW7LGN4_9BURK</name>
<comment type="caution">
    <text evidence="1">The sequence shown here is derived from an EMBL/GenBank/DDBJ whole genome shotgun (WGS) entry which is preliminary data.</text>
</comment>
<reference evidence="1 2" key="1">
    <citation type="submission" date="2024-10" db="EMBL/GenBank/DDBJ databases">
        <title>Burkholderia semiarida in Mexico.</title>
        <authorList>
            <person name="Estrada P."/>
        </authorList>
    </citation>
    <scope>NUCLEOTIDE SEQUENCE [LARGE SCALE GENOMIC DNA]</scope>
    <source>
        <strain evidence="1 2">CLM7-1</strain>
    </source>
</reference>
<gene>
    <name evidence="1" type="ORF">ACGTRS_31675</name>
</gene>
<sequence>MFSSFIRLFNMPRIIPLFRATVPEDGAIVRREVLRNQVRAHALTREAQRRARDIVEEAQAQADAIARRAQAHGYASGLVASADALADYLASHAELATRIREAAAREAEALLRDCISRPDVIDAALQQTLAERVDAKWCVEVLLPNGLAHLERPIERMSESRDGQIPIQYWDGDAILLRAGEHVFELSVADAVNDGVDKVMGKLPSTYALSGAHAQACRERIAALLGEMSTGRVADGAPHEEEQ</sequence>
<dbReference type="Proteomes" id="UP001609186">
    <property type="component" value="Unassembled WGS sequence"/>
</dbReference>
<dbReference type="RefSeq" id="WP_395131603.1">
    <property type="nucleotide sequence ID" value="NZ_JBIMPM010000070.1"/>
</dbReference>
<organism evidence="1 2">
    <name type="scientific">Burkholderia semiarida</name>
    <dbReference type="NCBI Taxonomy" id="2843303"/>
    <lineage>
        <taxon>Bacteria</taxon>
        <taxon>Pseudomonadati</taxon>
        <taxon>Pseudomonadota</taxon>
        <taxon>Betaproteobacteria</taxon>
        <taxon>Burkholderiales</taxon>
        <taxon>Burkholderiaceae</taxon>
        <taxon>Burkholderia</taxon>
        <taxon>Burkholderia cepacia complex</taxon>
    </lineage>
</organism>
<proteinExistence type="predicted"/>
<protein>
    <recommendedName>
        <fullName evidence="3">Oxygen-regulated invasion protein OrgB</fullName>
    </recommendedName>
</protein>
<evidence type="ECO:0000313" key="2">
    <source>
        <dbReference type="Proteomes" id="UP001609186"/>
    </source>
</evidence>
<keyword evidence="2" id="KW-1185">Reference proteome</keyword>
<dbReference type="EMBL" id="JBIMPM010000070">
    <property type="protein sequence ID" value="MFH5255803.1"/>
    <property type="molecule type" value="Genomic_DNA"/>
</dbReference>